<reference evidence="2" key="1">
    <citation type="journal article" date="2021" name="Nat. Commun.">
        <title>Genetic determinants of endophytism in the Arabidopsis root mycobiome.</title>
        <authorList>
            <person name="Mesny F."/>
            <person name="Miyauchi S."/>
            <person name="Thiergart T."/>
            <person name="Pickel B."/>
            <person name="Atanasova L."/>
            <person name="Karlsson M."/>
            <person name="Huettel B."/>
            <person name="Barry K.W."/>
            <person name="Haridas S."/>
            <person name="Chen C."/>
            <person name="Bauer D."/>
            <person name="Andreopoulos W."/>
            <person name="Pangilinan J."/>
            <person name="LaButti K."/>
            <person name="Riley R."/>
            <person name="Lipzen A."/>
            <person name="Clum A."/>
            <person name="Drula E."/>
            <person name="Henrissat B."/>
            <person name="Kohler A."/>
            <person name="Grigoriev I.V."/>
            <person name="Martin F.M."/>
            <person name="Hacquard S."/>
        </authorList>
    </citation>
    <scope>NUCLEOTIDE SEQUENCE</scope>
    <source>
        <strain evidence="2">MPI-SDFR-AT-0073</strain>
    </source>
</reference>
<dbReference type="GO" id="GO:0004497">
    <property type="term" value="F:monooxygenase activity"/>
    <property type="evidence" value="ECO:0007669"/>
    <property type="project" value="InterPro"/>
</dbReference>
<keyword evidence="3" id="KW-1185">Reference proteome</keyword>
<dbReference type="InterPro" id="IPR053007">
    <property type="entry name" value="CYP450_monoxygenase_sec-met"/>
</dbReference>
<keyword evidence="1" id="KW-1133">Transmembrane helix</keyword>
<comment type="caution">
    <text evidence="2">The sequence shown here is derived from an EMBL/GenBank/DDBJ whole genome shotgun (WGS) entry which is preliminary data.</text>
</comment>
<name>A0A9P8UFV6_9PEZI</name>
<dbReference type="Pfam" id="PF00067">
    <property type="entry name" value="p450"/>
    <property type="match status" value="1"/>
</dbReference>
<dbReference type="PANTHER" id="PTHR47582">
    <property type="entry name" value="P450, PUTATIVE (EUROFUNG)-RELATED"/>
    <property type="match status" value="1"/>
</dbReference>
<feature type="transmembrane region" description="Helical" evidence="1">
    <location>
        <begin position="6"/>
        <end position="23"/>
    </location>
</feature>
<keyword evidence="1" id="KW-0812">Transmembrane</keyword>
<dbReference type="CDD" id="cd11040">
    <property type="entry name" value="CYP7_CYP8-like"/>
    <property type="match status" value="1"/>
</dbReference>
<dbReference type="RefSeq" id="XP_045955627.1">
    <property type="nucleotide sequence ID" value="XM_046103597.1"/>
</dbReference>
<dbReference type="OrthoDB" id="1470350at2759"/>
<dbReference type="EMBL" id="JAGPXC010000007">
    <property type="protein sequence ID" value="KAH6649120.1"/>
    <property type="molecule type" value="Genomic_DNA"/>
</dbReference>
<dbReference type="AlphaFoldDB" id="A0A9P8UFV6"/>
<organism evidence="2 3">
    <name type="scientific">Truncatella angustata</name>
    <dbReference type="NCBI Taxonomy" id="152316"/>
    <lineage>
        <taxon>Eukaryota</taxon>
        <taxon>Fungi</taxon>
        <taxon>Dikarya</taxon>
        <taxon>Ascomycota</taxon>
        <taxon>Pezizomycotina</taxon>
        <taxon>Sordariomycetes</taxon>
        <taxon>Xylariomycetidae</taxon>
        <taxon>Amphisphaeriales</taxon>
        <taxon>Sporocadaceae</taxon>
        <taxon>Truncatella</taxon>
    </lineage>
</organism>
<evidence type="ECO:0000313" key="2">
    <source>
        <dbReference type="EMBL" id="KAH6649120.1"/>
    </source>
</evidence>
<dbReference type="PANTHER" id="PTHR47582:SF1">
    <property type="entry name" value="P450, PUTATIVE (EUROFUNG)-RELATED"/>
    <property type="match status" value="1"/>
</dbReference>
<sequence length="501" mass="57465">MLREVLFGAIGVIILVYSVEWLLGIFDDPREPRRISSTIPIIGHFLGFMYYGFDYYDILSQKTDAEVYTIRVLVFKVYITHAIRLTNTIQKTRTLSTRPFLRTENKIHSNVSDEAHTLFDGELLEAFRLRTKKALAPGTSLDMLSLRIGEESLREISNMLRRDETGLLAWAKHAVVEITSIALFGVQHPFKDPDIVDAMWTWEDFRPSHQMGMDFWHTGYKARAKVFDAFQRYFRNIPDDVSLMIRERQEVLRQGGMGEEDIAKMQSFFSDAYYNITPTLFWTIYEVYSRPQLLAAIRKELHSKAVRRSEKGEVFILDIAALKTECHILLSTYQETQRTRHAPATSRMVAEDTLLDGKYLLKKGNWFQMPVQPVHVNTKIWGPHADVFDPYRFVPPGIDETKIKILPNSFLPWGAAPYTCPARQFVSTEVLTITALLALQVDLVPISSKEWERDPALRLLEKPTLARPKKDVRVRVSPREGSGGWTVVLGQSKARIPLASG</sequence>
<dbReference type="Proteomes" id="UP000758603">
    <property type="component" value="Unassembled WGS sequence"/>
</dbReference>
<dbReference type="InterPro" id="IPR001128">
    <property type="entry name" value="Cyt_P450"/>
</dbReference>
<keyword evidence="1" id="KW-0472">Membrane</keyword>
<dbReference type="GO" id="GO:0016705">
    <property type="term" value="F:oxidoreductase activity, acting on paired donors, with incorporation or reduction of molecular oxygen"/>
    <property type="evidence" value="ECO:0007669"/>
    <property type="project" value="InterPro"/>
</dbReference>
<accession>A0A9P8UFV6</accession>
<dbReference type="Gene3D" id="1.10.630.10">
    <property type="entry name" value="Cytochrome P450"/>
    <property type="match status" value="1"/>
</dbReference>
<dbReference type="GeneID" id="70132489"/>
<gene>
    <name evidence="2" type="ORF">BKA67DRAFT_576829</name>
</gene>
<evidence type="ECO:0000256" key="1">
    <source>
        <dbReference type="SAM" id="Phobius"/>
    </source>
</evidence>
<proteinExistence type="predicted"/>
<dbReference type="GO" id="GO:0005506">
    <property type="term" value="F:iron ion binding"/>
    <property type="evidence" value="ECO:0007669"/>
    <property type="project" value="InterPro"/>
</dbReference>
<dbReference type="SUPFAM" id="SSF48264">
    <property type="entry name" value="Cytochrome P450"/>
    <property type="match status" value="1"/>
</dbReference>
<evidence type="ECO:0000313" key="3">
    <source>
        <dbReference type="Proteomes" id="UP000758603"/>
    </source>
</evidence>
<dbReference type="GO" id="GO:0020037">
    <property type="term" value="F:heme binding"/>
    <property type="evidence" value="ECO:0007669"/>
    <property type="project" value="InterPro"/>
</dbReference>
<protein>
    <submittedName>
        <fullName evidence="2">Cytochrome P450</fullName>
    </submittedName>
</protein>
<dbReference type="InterPro" id="IPR036396">
    <property type="entry name" value="Cyt_P450_sf"/>
</dbReference>